<dbReference type="PANTHER" id="PTHR45614:SF285">
    <property type="entry name" value="TRANSCRIPTION FACTOR MYB98"/>
    <property type="match status" value="1"/>
</dbReference>
<dbReference type="OrthoDB" id="2143914at2759"/>
<evidence type="ECO:0000256" key="1">
    <source>
        <dbReference type="ARBA" id="ARBA00004123"/>
    </source>
</evidence>
<organism evidence="7 8">
    <name type="scientific">Apostasia shenzhenica</name>
    <dbReference type="NCBI Taxonomy" id="1088818"/>
    <lineage>
        <taxon>Eukaryota</taxon>
        <taxon>Viridiplantae</taxon>
        <taxon>Streptophyta</taxon>
        <taxon>Embryophyta</taxon>
        <taxon>Tracheophyta</taxon>
        <taxon>Spermatophyta</taxon>
        <taxon>Magnoliopsida</taxon>
        <taxon>Liliopsida</taxon>
        <taxon>Asparagales</taxon>
        <taxon>Orchidaceae</taxon>
        <taxon>Apostasioideae</taxon>
        <taxon>Apostasia</taxon>
    </lineage>
</organism>
<evidence type="ECO:0000256" key="4">
    <source>
        <dbReference type="SAM" id="MobiDB-lite"/>
    </source>
</evidence>
<dbReference type="CDD" id="cd00167">
    <property type="entry name" value="SANT"/>
    <property type="match status" value="2"/>
</dbReference>
<dbReference type="GO" id="GO:0000978">
    <property type="term" value="F:RNA polymerase II cis-regulatory region sequence-specific DNA binding"/>
    <property type="evidence" value="ECO:0007669"/>
    <property type="project" value="TreeGrafter"/>
</dbReference>
<evidence type="ECO:0000256" key="3">
    <source>
        <dbReference type="ARBA" id="ARBA00023125"/>
    </source>
</evidence>
<dbReference type="SMART" id="SM00717">
    <property type="entry name" value="SANT"/>
    <property type="match status" value="2"/>
</dbReference>
<dbReference type="FunFam" id="1.10.10.60:FF:000381">
    <property type="entry name" value="Transcription factor MYB119"/>
    <property type="match status" value="1"/>
</dbReference>
<dbReference type="Proteomes" id="UP000236161">
    <property type="component" value="Unassembled WGS sequence"/>
</dbReference>
<evidence type="ECO:0000256" key="2">
    <source>
        <dbReference type="ARBA" id="ARBA00022737"/>
    </source>
</evidence>
<feature type="domain" description="Myb-like" evidence="5">
    <location>
        <begin position="162"/>
        <end position="213"/>
    </location>
</feature>
<feature type="domain" description="HTH myb-type" evidence="6">
    <location>
        <begin position="162"/>
        <end position="217"/>
    </location>
</feature>
<keyword evidence="3" id="KW-0238">DNA-binding</keyword>
<feature type="compositionally biased region" description="Pro residues" evidence="4">
    <location>
        <begin position="306"/>
        <end position="318"/>
    </location>
</feature>
<proteinExistence type="predicted"/>
<sequence length="416" mass="46333">MDFQCFKASNIARSHEFLTASETCYPSVDQFHDPLHLHGIDDPYDISCSDDAGSYGFAGTGGTPIMSKLFDSPSIINAHLQASGFRDHEIGILLQADHHPPPPLSSSLPSDHHHHYLISQASNMVPGVNPFIAGYVSGDRTIGRSSGNMRKINGNGMKIQQRANVIKGQWTLEEDKLLVKLVEQYGLRKWSHVAQMLQGRIGKQCRERWHNHLRPNIKKDSWSEEEDKILIEAHSAIGNKWAEIAKRLPGRTENSIKNHWNATKRRQFARRRCRRGSNKHPKSSGSSLLQDYIKSLSSANPSLPATAPPPPPPPPPPEAETAAEIGGAADWFDFGDVPEELMLLDKKEMEEMCDVGFLLDQLSDFGSSGSSGRETEAAPELMVIKREMDLVEMISDHQIIVSCSESRSFKDHHLVP</sequence>
<feature type="domain" description="Myb-like" evidence="5">
    <location>
        <begin position="214"/>
        <end position="264"/>
    </location>
</feature>
<dbReference type="Pfam" id="PF13921">
    <property type="entry name" value="Myb_DNA-bind_6"/>
    <property type="match status" value="1"/>
</dbReference>
<dbReference type="InterPro" id="IPR050560">
    <property type="entry name" value="MYB_TF"/>
</dbReference>
<accession>A0A2I0AMI9</accession>
<dbReference type="SUPFAM" id="SSF46689">
    <property type="entry name" value="Homeodomain-like"/>
    <property type="match status" value="1"/>
</dbReference>
<dbReference type="PROSITE" id="PS50090">
    <property type="entry name" value="MYB_LIKE"/>
    <property type="match status" value="2"/>
</dbReference>
<feature type="compositionally biased region" description="Polar residues" evidence="4">
    <location>
        <begin position="283"/>
        <end position="303"/>
    </location>
</feature>
<dbReference type="PROSITE" id="PS51294">
    <property type="entry name" value="HTH_MYB"/>
    <property type="match status" value="2"/>
</dbReference>
<comment type="subcellular location">
    <subcellularLocation>
        <location evidence="1">Nucleus</location>
    </subcellularLocation>
</comment>
<gene>
    <name evidence="7" type="primary">MYB98</name>
    <name evidence="7" type="ORF">AXF42_Ash012825</name>
</gene>
<feature type="region of interest" description="Disordered" evidence="4">
    <location>
        <begin position="267"/>
        <end position="321"/>
    </location>
</feature>
<evidence type="ECO:0000259" key="6">
    <source>
        <dbReference type="PROSITE" id="PS51294"/>
    </source>
</evidence>
<name>A0A2I0AMI9_9ASPA</name>
<dbReference type="AlphaFoldDB" id="A0A2I0AMI9"/>
<evidence type="ECO:0000259" key="5">
    <source>
        <dbReference type="PROSITE" id="PS50090"/>
    </source>
</evidence>
<keyword evidence="2" id="KW-0677">Repeat</keyword>
<dbReference type="EMBL" id="KZ451970">
    <property type="protein sequence ID" value="PKA56695.1"/>
    <property type="molecule type" value="Genomic_DNA"/>
</dbReference>
<protein>
    <submittedName>
        <fullName evidence="7">Transcription factor MYB98</fullName>
    </submittedName>
</protein>
<dbReference type="GO" id="GO:0005634">
    <property type="term" value="C:nucleus"/>
    <property type="evidence" value="ECO:0007669"/>
    <property type="project" value="UniProtKB-SubCell"/>
</dbReference>
<dbReference type="Gene3D" id="1.10.10.60">
    <property type="entry name" value="Homeodomain-like"/>
    <property type="match status" value="2"/>
</dbReference>
<feature type="compositionally biased region" description="Basic residues" evidence="4">
    <location>
        <begin position="267"/>
        <end position="282"/>
    </location>
</feature>
<evidence type="ECO:0000313" key="8">
    <source>
        <dbReference type="Proteomes" id="UP000236161"/>
    </source>
</evidence>
<evidence type="ECO:0000313" key="7">
    <source>
        <dbReference type="EMBL" id="PKA56695.1"/>
    </source>
</evidence>
<dbReference type="InterPro" id="IPR001005">
    <property type="entry name" value="SANT/Myb"/>
</dbReference>
<dbReference type="InterPro" id="IPR009057">
    <property type="entry name" value="Homeodomain-like_sf"/>
</dbReference>
<dbReference type="PANTHER" id="PTHR45614">
    <property type="entry name" value="MYB PROTEIN-RELATED"/>
    <property type="match status" value="1"/>
</dbReference>
<keyword evidence="8" id="KW-1185">Reference proteome</keyword>
<dbReference type="GO" id="GO:0000981">
    <property type="term" value="F:DNA-binding transcription factor activity, RNA polymerase II-specific"/>
    <property type="evidence" value="ECO:0007669"/>
    <property type="project" value="TreeGrafter"/>
</dbReference>
<dbReference type="FunFam" id="1.10.10.60:FF:000010">
    <property type="entry name" value="Transcriptional activator Myb isoform A"/>
    <property type="match status" value="1"/>
</dbReference>
<reference evidence="7 8" key="1">
    <citation type="journal article" date="2017" name="Nature">
        <title>The Apostasia genome and the evolution of orchids.</title>
        <authorList>
            <person name="Zhang G.Q."/>
            <person name="Liu K.W."/>
            <person name="Li Z."/>
            <person name="Lohaus R."/>
            <person name="Hsiao Y.Y."/>
            <person name="Niu S.C."/>
            <person name="Wang J.Y."/>
            <person name="Lin Y.C."/>
            <person name="Xu Q."/>
            <person name="Chen L.J."/>
            <person name="Yoshida K."/>
            <person name="Fujiwara S."/>
            <person name="Wang Z.W."/>
            <person name="Zhang Y.Q."/>
            <person name="Mitsuda N."/>
            <person name="Wang M."/>
            <person name="Liu G.H."/>
            <person name="Pecoraro L."/>
            <person name="Huang H.X."/>
            <person name="Xiao X.J."/>
            <person name="Lin M."/>
            <person name="Wu X.Y."/>
            <person name="Wu W.L."/>
            <person name="Chen Y.Y."/>
            <person name="Chang S.B."/>
            <person name="Sakamoto S."/>
            <person name="Ohme-Takagi M."/>
            <person name="Yagi M."/>
            <person name="Zeng S.J."/>
            <person name="Shen C.Y."/>
            <person name="Yeh C.M."/>
            <person name="Luo Y.B."/>
            <person name="Tsai W.C."/>
            <person name="Van de Peer Y."/>
            <person name="Liu Z.J."/>
        </authorList>
    </citation>
    <scope>NUCLEOTIDE SEQUENCE [LARGE SCALE GENOMIC DNA]</scope>
    <source>
        <strain evidence="8">cv. Shenzhen</strain>
        <tissue evidence="7">Stem</tissue>
    </source>
</reference>
<dbReference type="InterPro" id="IPR017930">
    <property type="entry name" value="Myb_dom"/>
</dbReference>
<feature type="domain" description="HTH myb-type" evidence="6">
    <location>
        <begin position="218"/>
        <end position="268"/>
    </location>
</feature>